<feature type="transmembrane region" description="Helical" evidence="1">
    <location>
        <begin position="46"/>
        <end position="67"/>
    </location>
</feature>
<evidence type="ECO:0000313" key="2">
    <source>
        <dbReference type="EMBL" id="OQP48362.1"/>
    </source>
</evidence>
<reference evidence="2 3" key="1">
    <citation type="submission" date="2016-04" db="EMBL/GenBank/DDBJ databases">
        <authorList>
            <person name="Chen L."/>
            <person name="Zhuang W."/>
            <person name="Wang G."/>
        </authorList>
    </citation>
    <scope>NUCLEOTIDE SEQUENCE [LARGE SCALE GENOMIC DNA]</scope>
    <source>
        <strain evidence="3">GR20</strain>
    </source>
</reference>
<keyword evidence="1" id="KW-0472">Membrane</keyword>
<accession>A0ABX3NZM2</accession>
<keyword evidence="1" id="KW-0812">Transmembrane</keyword>
<proteinExistence type="predicted"/>
<evidence type="ECO:0008006" key="4">
    <source>
        <dbReference type="Google" id="ProtNLM"/>
    </source>
</evidence>
<sequence>MENSFIHITDALILCIFLFIAMLLMFQLGRMLAKSWKQEESESKGISILLTAIFGLSAFILAFTFGMSASRYSNVRDLIIEEANNIGTASLRSNLYSDSVNDAFRSDFKKYIDARLSYYEHITDKDLINKAKLEAEKVRVDLWQRAAQQSKLPNMLIPSNNMIPALNSMFDIAATIEMTLYARVPDLVIYMLFILGLVTSFIGGYASKDIRKKDWIIIVAFALFSSMVTYITLDLGRPMRGIIKGNIGVQAIMDVSKSLGYLVN</sequence>
<keyword evidence="3" id="KW-1185">Reference proteome</keyword>
<evidence type="ECO:0000256" key="1">
    <source>
        <dbReference type="SAM" id="Phobius"/>
    </source>
</evidence>
<keyword evidence="1" id="KW-1133">Transmembrane helix</keyword>
<dbReference type="EMBL" id="LWBO01000012">
    <property type="protein sequence ID" value="OQP48362.1"/>
    <property type="molecule type" value="Genomic_DNA"/>
</dbReference>
<dbReference type="Proteomes" id="UP000192277">
    <property type="component" value="Unassembled WGS sequence"/>
</dbReference>
<name>A0ABX3NZM2_9BACT</name>
<comment type="caution">
    <text evidence="2">The sequence shown here is derived from an EMBL/GenBank/DDBJ whole genome shotgun (WGS) entry which is preliminary data.</text>
</comment>
<feature type="transmembrane region" description="Helical" evidence="1">
    <location>
        <begin position="215"/>
        <end position="233"/>
    </location>
</feature>
<evidence type="ECO:0000313" key="3">
    <source>
        <dbReference type="Proteomes" id="UP000192277"/>
    </source>
</evidence>
<organism evidence="2 3">
    <name type="scientific">Niastella koreensis</name>
    <dbReference type="NCBI Taxonomy" id="354356"/>
    <lineage>
        <taxon>Bacteria</taxon>
        <taxon>Pseudomonadati</taxon>
        <taxon>Bacteroidota</taxon>
        <taxon>Chitinophagia</taxon>
        <taxon>Chitinophagales</taxon>
        <taxon>Chitinophagaceae</taxon>
        <taxon>Niastella</taxon>
    </lineage>
</organism>
<feature type="transmembrane region" description="Helical" evidence="1">
    <location>
        <begin position="187"/>
        <end position="206"/>
    </location>
</feature>
<dbReference type="RefSeq" id="WP_014221561.1">
    <property type="nucleotide sequence ID" value="NZ_LWBO01000012.1"/>
</dbReference>
<protein>
    <recommendedName>
        <fullName evidence="4">DUF4239 domain-containing protein</fullName>
    </recommendedName>
</protein>
<gene>
    <name evidence="2" type="ORF">A4D02_06505</name>
</gene>
<feature type="transmembrane region" description="Helical" evidence="1">
    <location>
        <begin position="6"/>
        <end position="26"/>
    </location>
</feature>